<dbReference type="Proteomes" id="UP001183202">
    <property type="component" value="Unassembled WGS sequence"/>
</dbReference>
<keyword evidence="1" id="KW-1133">Transmembrane helix</keyword>
<name>A0ABU2NDT0_9PSEU</name>
<feature type="domain" description="DUF4397" evidence="3">
    <location>
        <begin position="42"/>
        <end position="164"/>
    </location>
</feature>
<keyword evidence="1" id="KW-0472">Membrane</keyword>
<evidence type="ECO:0000313" key="5">
    <source>
        <dbReference type="Proteomes" id="UP001183202"/>
    </source>
</evidence>
<feature type="signal peptide" evidence="2">
    <location>
        <begin position="1"/>
        <end position="34"/>
    </location>
</feature>
<keyword evidence="2" id="KW-0732">Signal</keyword>
<reference evidence="5" key="1">
    <citation type="submission" date="2023-07" db="EMBL/GenBank/DDBJ databases">
        <title>30 novel species of actinomycetes from the DSMZ collection.</title>
        <authorList>
            <person name="Nouioui I."/>
        </authorList>
    </citation>
    <scope>NUCLEOTIDE SEQUENCE [LARGE SCALE GENOMIC DNA]</scope>
    <source>
        <strain evidence="5">DSM 45834</strain>
    </source>
</reference>
<feature type="transmembrane region" description="Helical" evidence="1">
    <location>
        <begin position="257"/>
        <end position="276"/>
    </location>
</feature>
<dbReference type="EMBL" id="JAVREJ010000011">
    <property type="protein sequence ID" value="MDT0351188.1"/>
    <property type="molecule type" value="Genomic_DNA"/>
</dbReference>
<keyword evidence="1" id="KW-0812">Transmembrane</keyword>
<evidence type="ECO:0000259" key="3">
    <source>
        <dbReference type="Pfam" id="PF14344"/>
    </source>
</evidence>
<evidence type="ECO:0000313" key="4">
    <source>
        <dbReference type="EMBL" id="MDT0351188.1"/>
    </source>
</evidence>
<sequence>MTPRRFSIRATRAAVAAVLAALLLALGAPGVAVAAPAAEPPAYLRLAHLSPDTPTVDVYVDSAADPARSFVVQGVGYGAVSQYQPLPPDSYVISMRAAGAEASSPPVISATVDARSGAAYTVAGTGKSSDLGLSVLDDKLDIPPTGKASVRVINAALSVPSADVGPVNGPVWAKGVQFGTETAYVDCPLGKWDLAVSSAGTSTTVPLTLQENSTYTVLLIDKGKGLEPQITRDSTGAGTVPSGAVETGLGGAAGPDLLPAAVAAAAVLLLAGLGVARSRRGARGR</sequence>
<evidence type="ECO:0000256" key="1">
    <source>
        <dbReference type="SAM" id="Phobius"/>
    </source>
</evidence>
<comment type="caution">
    <text evidence="4">The sequence shown here is derived from an EMBL/GenBank/DDBJ whole genome shotgun (WGS) entry which is preliminary data.</text>
</comment>
<dbReference type="RefSeq" id="WP_311557372.1">
    <property type="nucleotide sequence ID" value="NZ_JAVREJ010000011.1"/>
</dbReference>
<feature type="chain" id="PRO_5045882307" evidence="2">
    <location>
        <begin position="35"/>
        <end position="285"/>
    </location>
</feature>
<dbReference type="Pfam" id="PF14344">
    <property type="entry name" value="DUF4397"/>
    <property type="match status" value="1"/>
</dbReference>
<evidence type="ECO:0000256" key="2">
    <source>
        <dbReference type="SAM" id="SignalP"/>
    </source>
</evidence>
<organism evidence="4 5">
    <name type="scientific">Pseudonocardia charpentierae</name>
    <dbReference type="NCBI Taxonomy" id="3075545"/>
    <lineage>
        <taxon>Bacteria</taxon>
        <taxon>Bacillati</taxon>
        <taxon>Actinomycetota</taxon>
        <taxon>Actinomycetes</taxon>
        <taxon>Pseudonocardiales</taxon>
        <taxon>Pseudonocardiaceae</taxon>
        <taxon>Pseudonocardia</taxon>
    </lineage>
</organism>
<proteinExistence type="predicted"/>
<protein>
    <submittedName>
        <fullName evidence="4">DUF4397 domain-containing protein</fullName>
    </submittedName>
</protein>
<accession>A0ABU2NDT0</accession>
<dbReference type="InterPro" id="IPR025510">
    <property type="entry name" value="DUF4397"/>
</dbReference>
<keyword evidence="5" id="KW-1185">Reference proteome</keyword>
<gene>
    <name evidence="4" type="ORF">RM445_16790</name>
</gene>